<gene>
    <name evidence="2" type="ORF">PR048_002060</name>
</gene>
<dbReference type="PANTHER" id="PTHR46601">
    <property type="entry name" value="ULP_PROTEASE DOMAIN-CONTAINING PROTEIN"/>
    <property type="match status" value="1"/>
</dbReference>
<reference evidence="2 3" key="1">
    <citation type="submission" date="2023-02" db="EMBL/GenBank/DDBJ databases">
        <title>LHISI_Scaffold_Assembly.</title>
        <authorList>
            <person name="Stuart O.P."/>
            <person name="Cleave R."/>
            <person name="Magrath M.J.L."/>
            <person name="Mikheyev A.S."/>
        </authorList>
    </citation>
    <scope>NUCLEOTIDE SEQUENCE [LARGE SCALE GENOMIC DNA]</scope>
    <source>
        <strain evidence="2">Daus_M_001</strain>
        <tissue evidence="2">Leg muscle</tissue>
    </source>
</reference>
<feature type="transmembrane region" description="Helical" evidence="1">
    <location>
        <begin position="214"/>
        <end position="232"/>
    </location>
</feature>
<protein>
    <submittedName>
        <fullName evidence="2">Uncharacterized protein</fullName>
    </submittedName>
</protein>
<sequence>MKSCHLYLRTIKLIQCSRGCNGKTLRVVLKLYHLKDWSEDAVNDLHAKLSSFKTDCFVKRMQENNFDQNKSGIEANRVVLKVDFAENYSAISQDEVESAHWNHSQVNVFTNKIVAGRTAKSELYACVVLDDESSSSDLDLRMFDEELTSSQKLSHDVYPDSEEVESLTSEDQEGRRYVHSYLCGGVAGPLIWSWTSCRFVSLRYDGKVKGQGGMFTVIYAGGVAASLIRSWTSHRFVSSSHDSSVKGQEGRTYVHYYLCGGVAAKLILTFLRFLEP</sequence>
<keyword evidence="1" id="KW-0812">Transmembrane</keyword>
<comment type="caution">
    <text evidence="2">The sequence shown here is derived from an EMBL/GenBank/DDBJ whole genome shotgun (WGS) entry which is preliminary data.</text>
</comment>
<evidence type="ECO:0000313" key="2">
    <source>
        <dbReference type="EMBL" id="KAJ8896715.1"/>
    </source>
</evidence>
<proteinExistence type="predicted"/>
<keyword evidence="1" id="KW-1133">Transmembrane helix</keyword>
<keyword evidence="3" id="KW-1185">Reference proteome</keyword>
<keyword evidence="1" id="KW-0472">Membrane</keyword>
<name>A0ABQ9IJ56_9NEOP</name>
<evidence type="ECO:0000313" key="3">
    <source>
        <dbReference type="Proteomes" id="UP001159363"/>
    </source>
</evidence>
<dbReference type="EMBL" id="JARBHB010000001">
    <property type="protein sequence ID" value="KAJ8896715.1"/>
    <property type="molecule type" value="Genomic_DNA"/>
</dbReference>
<dbReference type="Proteomes" id="UP001159363">
    <property type="component" value="Chromosome 1"/>
</dbReference>
<dbReference type="PANTHER" id="PTHR46601:SF2">
    <property type="entry name" value="UBIQUITIN-LIKE PROTEASE FAMILY PROFILE DOMAIN-CONTAINING PROTEIN"/>
    <property type="match status" value="1"/>
</dbReference>
<accession>A0ABQ9IJ56</accession>
<feature type="transmembrane region" description="Helical" evidence="1">
    <location>
        <begin position="253"/>
        <end position="274"/>
    </location>
</feature>
<organism evidence="2 3">
    <name type="scientific">Dryococelus australis</name>
    <dbReference type="NCBI Taxonomy" id="614101"/>
    <lineage>
        <taxon>Eukaryota</taxon>
        <taxon>Metazoa</taxon>
        <taxon>Ecdysozoa</taxon>
        <taxon>Arthropoda</taxon>
        <taxon>Hexapoda</taxon>
        <taxon>Insecta</taxon>
        <taxon>Pterygota</taxon>
        <taxon>Neoptera</taxon>
        <taxon>Polyneoptera</taxon>
        <taxon>Phasmatodea</taxon>
        <taxon>Verophasmatodea</taxon>
        <taxon>Anareolatae</taxon>
        <taxon>Phasmatidae</taxon>
        <taxon>Eurycanthinae</taxon>
        <taxon>Dryococelus</taxon>
    </lineage>
</organism>
<evidence type="ECO:0000256" key="1">
    <source>
        <dbReference type="SAM" id="Phobius"/>
    </source>
</evidence>